<keyword evidence="1" id="KW-0175">Coiled coil</keyword>
<dbReference type="PANTHER" id="PTHR23076">
    <property type="entry name" value="METALLOPROTEASE M41 FTSH"/>
    <property type="match status" value="1"/>
</dbReference>
<accession>A0ABY1UKS7</accession>
<evidence type="ECO:0000256" key="2">
    <source>
        <dbReference type="SAM" id="MobiDB-lite"/>
    </source>
</evidence>
<evidence type="ECO:0000259" key="4">
    <source>
        <dbReference type="SMART" id="SM00382"/>
    </source>
</evidence>
<feature type="coiled-coil region" evidence="1">
    <location>
        <begin position="1183"/>
        <end position="1210"/>
    </location>
</feature>
<dbReference type="EMBL" id="LT969431">
    <property type="protein sequence ID" value="SOV13298.1"/>
    <property type="molecule type" value="Genomic_DNA"/>
</dbReference>
<feature type="region of interest" description="Disordered" evidence="2">
    <location>
        <begin position="233"/>
        <end position="257"/>
    </location>
</feature>
<evidence type="ECO:0000256" key="3">
    <source>
        <dbReference type="SAM" id="Phobius"/>
    </source>
</evidence>
<feature type="transmembrane region" description="Helical" evidence="3">
    <location>
        <begin position="394"/>
        <end position="410"/>
    </location>
</feature>
<feature type="region of interest" description="Disordered" evidence="2">
    <location>
        <begin position="974"/>
        <end position="1009"/>
    </location>
</feature>
<keyword evidence="3" id="KW-1133">Transmembrane helix</keyword>
<gene>
    <name evidence="5" type="ORF">PGABG01_0803600</name>
</gene>
<feature type="region of interest" description="Disordered" evidence="2">
    <location>
        <begin position="1215"/>
        <end position="1238"/>
    </location>
</feature>
<organism evidence="5 6">
    <name type="scientific">Plasmodium gaboni</name>
    <dbReference type="NCBI Taxonomy" id="647221"/>
    <lineage>
        <taxon>Eukaryota</taxon>
        <taxon>Sar</taxon>
        <taxon>Alveolata</taxon>
        <taxon>Apicomplexa</taxon>
        <taxon>Aconoidasida</taxon>
        <taxon>Haemosporida</taxon>
        <taxon>Plasmodiidae</taxon>
        <taxon>Plasmodium</taxon>
        <taxon>Plasmodium (Laverania)</taxon>
    </lineage>
</organism>
<name>A0ABY1UKS7_9APIC</name>
<dbReference type="SUPFAM" id="SSF52540">
    <property type="entry name" value="P-loop containing nucleoside triphosphate hydrolases"/>
    <property type="match status" value="1"/>
</dbReference>
<proteinExistence type="predicted"/>
<dbReference type="PROSITE" id="PS00675">
    <property type="entry name" value="SIGMA54_INTERACT_1"/>
    <property type="match status" value="1"/>
</dbReference>
<feature type="domain" description="AAA+ ATPase" evidence="4">
    <location>
        <begin position="641"/>
        <end position="901"/>
    </location>
</feature>
<dbReference type="SMART" id="SM00382">
    <property type="entry name" value="AAA"/>
    <property type="match status" value="1"/>
</dbReference>
<dbReference type="InterPro" id="IPR003959">
    <property type="entry name" value="ATPase_AAA_core"/>
</dbReference>
<protein>
    <submittedName>
        <fullName evidence="5">AAA family ATPase, putative</fullName>
    </submittedName>
</protein>
<dbReference type="InterPro" id="IPR003593">
    <property type="entry name" value="AAA+_ATPase"/>
</dbReference>
<dbReference type="PANTHER" id="PTHR23076:SF97">
    <property type="entry name" value="ATP-DEPENDENT ZINC METALLOPROTEASE YME1L1"/>
    <property type="match status" value="1"/>
</dbReference>
<feature type="compositionally biased region" description="Low complexity" evidence="2">
    <location>
        <begin position="981"/>
        <end position="990"/>
    </location>
</feature>
<evidence type="ECO:0000313" key="5">
    <source>
        <dbReference type="EMBL" id="SOV13298.1"/>
    </source>
</evidence>
<sequence>MKKKNERKTNVEQAMSDYLLNLSQIYNQSSSFSDNDNIYNNNDINNKRYLKFNNFGIDNMMRKKGCELFLKDDINYIDNKRIQLSYYDKIMNNIFSKKEREIYRNIQNIIKTQERNDTDIEVNEYLYTYLFILAIKKMFYDIIAQKKMECYINIIRNHNINKNMYHKKDIYQSAINNLCKLKYNSNEKNGQQNEHAYYSTDIKMGSHELTHNIENMQKNAQKNVQKNVKKNMKKNINNKESENNIYDDNSGEDRNVDDENKFKENLKKKNYHLELKNLDSRTTGSFNSLDYKNEDNKCDDNKCDDNKCDDNKCDDNKCDDNKCDDNKCNNNQCDDNKCNNNQCGDNQCDDPPKDEITYSASSNNDADKIQRNKSNNFYKNYIIFLYNKMKKNKYYWLVPLSVISCIYIYYKMRVRVCFFFKNTYINTCRFITNLFFNNNGLHGNENLILKDYNHFFNNINRNNIKTILFNPSSNTFTYMLEKNTPKTSGLMMYNSRLNNSESGTVGSSWLSSPSSSSSSTHNNNNILYMIYYNDYIMKYLLKNKVYEHVDFRVDDKLLKLSIYDIIKRNMFDILTYAFSIITFYYIYEKNISNCNSIDYSFEKQKKLQSLNDIILNDNTKREIKTMLFFVLYSKVFNEPLNCDTILFSGDTGTGKTMLAKTIAKELNFDFLHVSGSTFIELYIGSGASKIRSLFKKAKKNNKPMVIFIDEIDSIGISRSMNNDVSISNQEYAQTLNQLLIELDSLHEYNKHHMLSEGQKQWNIFMYLKNKFIHNIYGKQNKTHNSNNNNNNNNNNDDEYLNVKGHTIYGKNSYHNNNNSWGECQINCDNEEIDENKAYDIFNYYLNNDLSLYEIEELFNLKKYRTQHFILFIGATNRYKQLDSALIRAKRFDKVIHFNLPNVNTRKKLFSFYIDKYIKTNRCYNHMNKKKNEFLISPKDHGSYMHYDSNYYDMNEKEDVFTYINETENIKDNINKYDDDNNNNNNNNNNIPRCDSNSSNTDIYNKKIKNNNSQNKNNLIYGIQPYNNKYDEQYYNHFNYFNFNFNYNIKYGPSVKPFIINKNKKVHEKNTDIFNNIDIFTLSILTFHCNCADIDQLIYSVKSNIMTTRNIINKKEFNVNNLLMANMNDMLYKKFTYDNHLDKIVSQKNINEQEPFSSSFNNRILNACNVDCEEYFNKFLTYCNNIFLDKIKNMREKKRNQNENIQKVSDKVLKKCSNKDENNNNDDDNNNNNDDNSNNIYCDDNNDNIYCDDNNDNIYCDNIDEQNNNEYCSNDGFKKNMNNSYITYDEYINNNNNNRMNMKSYLSYDDLLLLYESKKIKLHLWDHNLNDIHNNNLNMHTNNSFINEQMQYYLLWKSIQTYFNTLHLNYKNISF</sequence>
<dbReference type="Proteomes" id="UP000831156">
    <property type="component" value="Chromosome 8"/>
</dbReference>
<dbReference type="Pfam" id="PF00004">
    <property type="entry name" value="AAA"/>
    <property type="match status" value="2"/>
</dbReference>
<feature type="compositionally biased region" description="Low complexity" evidence="2">
    <location>
        <begin position="1229"/>
        <end position="1238"/>
    </location>
</feature>
<keyword evidence="6" id="KW-1185">Reference proteome</keyword>
<evidence type="ECO:0000256" key="1">
    <source>
        <dbReference type="SAM" id="Coils"/>
    </source>
</evidence>
<evidence type="ECO:0000313" key="6">
    <source>
        <dbReference type="Proteomes" id="UP000831156"/>
    </source>
</evidence>
<dbReference type="Gene3D" id="3.40.50.300">
    <property type="entry name" value="P-loop containing nucleotide triphosphate hydrolases"/>
    <property type="match status" value="2"/>
</dbReference>
<reference evidence="5" key="1">
    <citation type="submission" date="2016-09" db="EMBL/GenBank/DDBJ databases">
        <authorList>
            <consortium name="Pathogen Informatics"/>
            <person name="Sun Q."/>
            <person name="Inoue M."/>
        </authorList>
    </citation>
    <scope>NUCLEOTIDE SEQUENCE</scope>
</reference>
<dbReference type="InterPro" id="IPR025662">
    <property type="entry name" value="Sigma_54_int_dom_ATP-bd_1"/>
</dbReference>
<keyword evidence="3" id="KW-0812">Transmembrane</keyword>
<keyword evidence="3" id="KW-0472">Membrane</keyword>
<dbReference type="InterPro" id="IPR027417">
    <property type="entry name" value="P-loop_NTPase"/>
</dbReference>